<dbReference type="PANTHER" id="PTHR28657">
    <property type="entry name" value="INDOLEAMINE 2,3-DIOXYGENASE"/>
    <property type="match status" value="1"/>
</dbReference>
<evidence type="ECO:0000256" key="5">
    <source>
        <dbReference type="PIRSR" id="PIRSR600898-1"/>
    </source>
</evidence>
<dbReference type="InterPro" id="IPR000898">
    <property type="entry name" value="Indolamine_dOase"/>
</dbReference>
<keyword evidence="5" id="KW-0349">Heme</keyword>
<dbReference type="GO" id="GO:0019441">
    <property type="term" value="P:L-tryptophan catabolic process to kynurenine"/>
    <property type="evidence" value="ECO:0007669"/>
    <property type="project" value="InterPro"/>
</dbReference>
<dbReference type="GO" id="GO:0020037">
    <property type="term" value="F:heme binding"/>
    <property type="evidence" value="ECO:0007669"/>
    <property type="project" value="InterPro"/>
</dbReference>
<dbReference type="Gene3D" id="1.20.58.480">
    <property type="match status" value="1"/>
</dbReference>
<dbReference type="Proteomes" id="UP000250572">
    <property type="component" value="Unassembled WGS sequence"/>
</dbReference>
<feature type="region of interest" description="Disordered" evidence="6">
    <location>
        <begin position="127"/>
        <end position="156"/>
    </location>
</feature>
<organism evidence="7 8">
    <name type="scientific">Gambusia affinis</name>
    <name type="common">Western mosquitofish</name>
    <name type="synonym">Heterandria affinis</name>
    <dbReference type="NCBI Taxonomy" id="33528"/>
    <lineage>
        <taxon>Eukaryota</taxon>
        <taxon>Metazoa</taxon>
        <taxon>Chordata</taxon>
        <taxon>Craniata</taxon>
        <taxon>Vertebrata</taxon>
        <taxon>Euteleostomi</taxon>
        <taxon>Actinopterygii</taxon>
        <taxon>Neopterygii</taxon>
        <taxon>Teleostei</taxon>
        <taxon>Neoteleostei</taxon>
        <taxon>Acanthomorphata</taxon>
        <taxon>Ovalentaria</taxon>
        <taxon>Atherinomorphae</taxon>
        <taxon>Cyprinodontiformes</taxon>
        <taxon>Poeciliidae</taxon>
        <taxon>Poeciliinae</taxon>
        <taxon>Gambusia</taxon>
    </lineage>
</organism>
<evidence type="ECO:0000256" key="3">
    <source>
        <dbReference type="ARBA" id="ARBA00023004"/>
    </source>
</evidence>
<dbReference type="GO" id="GO:0034354">
    <property type="term" value="P:'de novo' NAD+ biosynthetic process from L-tryptophan"/>
    <property type="evidence" value="ECO:0007669"/>
    <property type="project" value="TreeGrafter"/>
</dbReference>
<evidence type="ECO:0000313" key="7">
    <source>
        <dbReference type="EMBL" id="PWA25893.1"/>
    </source>
</evidence>
<feature type="binding site" description="proximal binding residue" evidence="5">
    <location>
        <position position="808"/>
    </location>
    <ligand>
        <name>heme b</name>
        <dbReference type="ChEBI" id="CHEBI:60344"/>
    </ligand>
    <ligandPart>
        <name>Fe</name>
        <dbReference type="ChEBI" id="CHEBI:18248"/>
    </ligandPart>
</feature>
<dbReference type="GO" id="GO:0033754">
    <property type="term" value="F:indoleamine 2,3-dioxygenase activity"/>
    <property type="evidence" value="ECO:0007669"/>
    <property type="project" value="TreeGrafter"/>
</dbReference>
<keyword evidence="8" id="KW-1185">Reference proteome</keyword>
<dbReference type="Pfam" id="PF01231">
    <property type="entry name" value="IDO"/>
    <property type="match status" value="1"/>
</dbReference>
<dbReference type="GO" id="GO:0046872">
    <property type="term" value="F:metal ion binding"/>
    <property type="evidence" value="ECO:0007669"/>
    <property type="project" value="UniProtKB-KW"/>
</dbReference>
<dbReference type="EMBL" id="NHOQ01001229">
    <property type="protein sequence ID" value="PWA25893.1"/>
    <property type="molecule type" value="Genomic_DNA"/>
</dbReference>
<feature type="compositionally biased region" description="Basic and acidic residues" evidence="6">
    <location>
        <begin position="138"/>
        <end position="147"/>
    </location>
</feature>
<evidence type="ECO:0000256" key="2">
    <source>
        <dbReference type="ARBA" id="ARBA00022723"/>
    </source>
</evidence>
<dbReference type="GO" id="GO:0004833">
    <property type="term" value="F:L-tryptophan 2,3-dioxygenase activity"/>
    <property type="evidence" value="ECO:0007669"/>
    <property type="project" value="TreeGrafter"/>
</dbReference>
<keyword evidence="4" id="KW-0823">Tryptophan catabolism</keyword>
<comment type="similarity">
    <text evidence="1">Belongs to the indoleamine 2,3-dioxygenase family.</text>
</comment>
<feature type="compositionally biased region" description="Basic and acidic residues" evidence="6">
    <location>
        <begin position="83"/>
        <end position="98"/>
    </location>
</feature>
<evidence type="ECO:0000313" key="8">
    <source>
        <dbReference type="Proteomes" id="UP000250572"/>
    </source>
</evidence>
<protein>
    <recommendedName>
        <fullName evidence="9">Indoleamine 2,3-dioxygenase</fullName>
    </recommendedName>
</protein>
<evidence type="ECO:0000256" key="4">
    <source>
        <dbReference type="ARBA" id="ARBA00023079"/>
    </source>
</evidence>
<accession>A0A315VRY8</accession>
<evidence type="ECO:0000256" key="6">
    <source>
        <dbReference type="SAM" id="MobiDB-lite"/>
    </source>
</evidence>
<dbReference type="PROSITE" id="PS00876">
    <property type="entry name" value="IDO_1"/>
    <property type="match status" value="1"/>
</dbReference>
<comment type="caution">
    <text evidence="7">The sequence shown here is derived from an EMBL/GenBank/DDBJ whole genome shotgun (WGS) entry which is preliminary data.</text>
</comment>
<keyword evidence="3 5" id="KW-0408">Iron</keyword>
<gene>
    <name evidence="7" type="ORF">CCH79_00001759</name>
</gene>
<dbReference type="SUPFAM" id="SSF140959">
    <property type="entry name" value="Indolic compounds 2,3-dioxygenase-like"/>
    <property type="match status" value="2"/>
</dbReference>
<proteinExistence type="inferred from homology"/>
<dbReference type="STRING" id="33528.ENSGAFP00000017280"/>
<name>A0A315VRY8_GAMAF</name>
<dbReference type="AlphaFoldDB" id="A0A315VRY8"/>
<dbReference type="GO" id="GO:0005737">
    <property type="term" value="C:cytoplasm"/>
    <property type="evidence" value="ECO:0007669"/>
    <property type="project" value="TreeGrafter"/>
</dbReference>
<reference evidence="7 8" key="1">
    <citation type="journal article" date="2018" name="G3 (Bethesda)">
        <title>A High-Quality Reference Genome for the Invasive Mosquitofish Gambusia affinis Using a Chicago Library.</title>
        <authorList>
            <person name="Hoffberg S.L."/>
            <person name="Troendle N.J."/>
            <person name="Glenn T.C."/>
            <person name="Mahmud O."/>
            <person name="Louha S."/>
            <person name="Chalopin D."/>
            <person name="Bennetzen J.L."/>
            <person name="Mauricio R."/>
        </authorList>
    </citation>
    <scope>NUCLEOTIDE SEQUENCE [LARGE SCALE GENOMIC DNA]</scope>
    <source>
        <strain evidence="7">NE01/NJP1002.9</strain>
        <tissue evidence="7">Muscle</tissue>
    </source>
</reference>
<feature type="region of interest" description="Disordered" evidence="6">
    <location>
        <begin position="68"/>
        <end position="101"/>
    </location>
</feature>
<dbReference type="InterPro" id="IPR037217">
    <property type="entry name" value="Trp/Indoleamine_2_3_dOase-like"/>
</dbReference>
<evidence type="ECO:0000256" key="1">
    <source>
        <dbReference type="ARBA" id="ARBA00007119"/>
    </source>
</evidence>
<evidence type="ECO:0008006" key="9">
    <source>
        <dbReference type="Google" id="ProtNLM"/>
    </source>
</evidence>
<keyword evidence="2 5" id="KW-0479">Metal-binding</keyword>
<sequence>MYLYFNTPESNNEVISRTLENLTALGRGELAERSSLFALQYQRYRGLMVTWFGRILLPLSLAYRASSEAPMNDKNPWSSSGDEVQRKSRAQREPDSFPHPDCLAKIQKNIRSWLEEKMQADHLISSNLIGSRGQGPDVQRKAQKDKVPPAAPESHHARHKGHRCLCGFYISDSLDIVAAQHQTAAATTAKLAFTPISFTPEVPKPMGSDKQKKMDGWTEGKGCCGGAGVKHHPHKETPVLDASVSVFVFEADGSLNDNPKEVLRLCFSESSSILLAPQAAAAVSLHRTSCIRRGHSLSCPVLTCEHNVSSGSEMSSLIICQVSVEVPLNPQRFSEENCIRCPLSLIDPSPETWLYNLSKQHSSPLPLRKGYTERPPFRLSETYYSEHVMWQTVTIIHRETLASVLAPFVGTAICSPHTHTEGFFFQSQTASVEFRVEHMETNYRETLQADFDAFDISEELGFILEEPLTHLPDYYQVWLDLANNLTHLIESRKLRDVVHKVRAWKSVAITITKLHSQIHSPTAKLQQATNTMPILSPHHLSNHRELRLAHLALGFISMGYVWQEGQHEPAQILPKALAWPYWLISRRLGLPPILTYADSVLANWKLKDPTGNMDLIFSFPGGETCRGFFMVSLLVEMAASSGITGSLEVMHAMKISDLIGIQKGLIKVTQSLKKMKETFQLMHNHVEATAFHGTLRIFVSGWRDNPMLPRGLLYEGVSNEPVLLSGGSAAQSSAIQCFDALLCIQHEGETGAFLTRMRDYMPPAHRQLIETLSVCPSLRDFITTCSDSDLCQAYNSCVSALVDLRSYHLNTVAKYVIVPGNRARAMGCPLRGVGTALNTTGTGGSNLMVFLKTSLMDDMWRRSTPPAYDGMGSDLIEEGNRSASARIENADER</sequence>
<dbReference type="PANTHER" id="PTHR28657:SF2">
    <property type="entry name" value="INDOLEAMINE 2,3-DIOXYGENASE 1"/>
    <property type="match status" value="1"/>
</dbReference>
<feature type="region of interest" description="Disordered" evidence="6">
    <location>
        <begin position="869"/>
        <end position="893"/>
    </location>
</feature>